<dbReference type="STRING" id="29539.SAMN02745716_0427"/>
<dbReference type="RefSeq" id="WP_093115796.1">
    <property type="nucleotide sequence ID" value="NZ_FNWJ01000001.1"/>
</dbReference>
<proteinExistence type="predicted"/>
<feature type="transmembrane region" description="Helical" evidence="7">
    <location>
        <begin position="226"/>
        <end position="248"/>
    </location>
</feature>
<evidence type="ECO:0000256" key="5">
    <source>
        <dbReference type="ARBA" id="ARBA00023136"/>
    </source>
</evidence>
<keyword evidence="5 7" id="KW-0472">Membrane</keyword>
<evidence type="ECO:0000313" key="9">
    <source>
        <dbReference type="Proteomes" id="UP000222056"/>
    </source>
</evidence>
<keyword evidence="3 7" id="KW-0812">Transmembrane</keyword>
<feature type="transmembrane region" description="Helical" evidence="7">
    <location>
        <begin position="145"/>
        <end position="163"/>
    </location>
</feature>
<feature type="transmembrane region" description="Helical" evidence="7">
    <location>
        <begin position="36"/>
        <end position="55"/>
    </location>
</feature>
<dbReference type="EMBL" id="FNWJ01000001">
    <property type="protein sequence ID" value="SEH10563.1"/>
    <property type="molecule type" value="Genomic_DNA"/>
</dbReference>
<feature type="transmembrane region" description="Helical" evidence="7">
    <location>
        <begin position="75"/>
        <end position="101"/>
    </location>
</feature>
<dbReference type="GO" id="GO:0005886">
    <property type="term" value="C:plasma membrane"/>
    <property type="evidence" value="ECO:0007669"/>
    <property type="project" value="UniProtKB-SubCell"/>
</dbReference>
<dbReference type="OrthoDB" id="5241646at2"/>
<evidence type="ECO:0000256" key="2">
    <source>
        <dbReference type="ARBA" id="ARBA00022475"/>
    </source>
</evidence>
<dbReference type="Pfam" id="PF09678">
    <property type="entry name" value="Caa3_CtaG"/>
    <property type="match status" value="1"/>
</dbReference>
<evidence type="ECO:0000313" key="8">
    <source>
        <dbReference type="EMBL" id="SEH10563.1"/>
    </source>
</evidence>
<feature type="transmembrane region" description="Helical" evidence="7">
    <location>
        <begin position="184"/>
        <end position="206"/>
    </location>
</feature>
<keyword evidence="4 7" id="KW-1133">Transmembrane helix</keyword>
<feature type="region of interest" description="Disordered" evidence="6">
    <location>
        <begin position="256"/>
        <end position="275"/>
    </location>
</feature>
<dbReference type="Proteomes" id="UP000222056">
    <property type="component" value="Unassembled WGS sequence"/>
</dbReference>
<name>A0A1H6FL40_THEAL</name>
<feature type="transmembrane region" description="Helical" evidence="7">
    <location>
        <begin position="6"/>
        <end position="24"/>
    </location>
</feature>
<feature type="transmembrane region" description="Helical" evidence="7">
    <location>
        <begin position="113"/>
        <end position="133"/>
    </location>
</feature>
<evidence type="ECO:0000256" key="6">
    <source>
        <dbReference type="SAM" id="MobiDB-lite"/>
    </source>
</evidence>
<comment type="subcellular location">
    <subcellularLocation>
        <location evidence="1">Cell membrane</location>
        <topology evidence="1">Multi-pass membrane protein</topology>
    </subcellularLocation>
</comment>
<keyword evidence="2" id="KW-1003">Cell membrane</keyword>
<sequence length="275" mass="29291">MPEPGGVVVVASTVALFVIGYRRARARGLAPGVARALVAGPAVGALALALLSPLDSLAHRSIAAHMAQHVLLADIAVPLLLIAFRAPIGALAAPPTLVAGFGRARRLRRAMAWLVRPTHAVPIYALVLLGWHLGPAFEAALHWPLLHALQHQSFVVASVLVWWPIIEPVRRRPRHALWKLPYLFAARFAGMALAMGIAAMRSPLYSGAYGLGERWPGLDPLSDQRLGAALMFSTDVVVLGVGLTLLFFAAARADQGGGETPRMARPSSRELGRAL</sequence>
<evidence type="ECO:0000256" key="1">
    <source>
        <dbReference type="ARBA" id="ARBA00004651"/>
    </source>
</evidence>
<evidence type="ECO:0000256" key="3">
    <source>
        <dbReference type="ARBA" id="ARBA00022692"/>
    </source>
</evidence>
<protein>
    <submittedName>
        <fullName evidence="8">Putative copper resistance protein D</fullName>
    </submittedName>
</protein>
<dbReference type="AlphaFoldDB" id="A0A1H6FL40"/>
<reference evidence="9" key="1">
    <citation type="submission" date="2016-10" db="EMBL/GenBank/DDBJ databases">
        <authorList>
            <person name="Varghese N."/>
            <person name="Submissions S."/>
        </authorList>
    </citation>
    <scope>NUCLEOTIDE SEQUENCE [LARGE SCALE GENOMIC DNA]</scope>
    <source>
        <strain evidence="9">ATCC 35263</strain>
    </source>
</reference>
<keyword evidence="9" id="KW-1185">Reference proteome</keyword>
<evidence type="ECO:0000256" key="7">
    <source>
        <dbReference type="SAM" id="Phobius"/>
    </source>
</evidence>
<dbReference type="InterPro" id="IPR019108">
    <property type="entry name" value="Caa3_assmbl_CtaG-rel"/>
</dbReference>
<evidence type="ECO:0000256" key="4">
    <source>
        <dbReference type="ARBA" id="ARBA00022989"/>
    </source>
</evidence>
<accession>A0A1H6FL40</accession>
<organism evidence="8 9">
    <name type="scientific">Thermoleophilum album</name>
    <dbReference type="NCBI Taxonomy" id="29539"/>
    <lineage>
        <taxon>Bacteria</taxon>
        <taxon>Bacillati</taxon>
        <taxon>Actinomycetota</taxon>
        <taxon>Thermoleophilia</taxon>
        <taxon>Thermoleophilales</taxon>
        <taxon>Thermoleophilaceae</taxon>
        <taxon>Thermoleophilum</taxon>
    </lineage>
</organism>
<gene>
    <name evidence="8" type="ORF">SAMN02745716_0427</name>
</gene>